<dbReference type="PANTHER" id="PTHR10578">
    <property type="entry name" value="S -2-HYDROXY-ACID OXIDASE-RELATED"/>
    <property type="match status" value="1"/>
</dbReference>
<dbReference type="InterPro" id="IPR013785">
    <property type="entry name" value="Aldolase_TIM"/>
</dbReference>
<evidence type="ECO:0000256" key="4">
    <source>
        <dbReference type="ARBA" id="ARBA00023002"/>
    </source>
</evidence>
<feature type="binding site" evidence="9">
    <location>
        <position position="136"/>
    </location>
    <ligand>
        <name>glyoxylate</name>
        <dbReference type="ChEBI" id="CHEBI:36655"/>
    </ligand>
</feature>
<feature type="binding site" evidence="9">
    <location>
        <position position="171"/>
    </location>
    <ligand>
        <name>glyoxylate</name>
        <dbReference type="ChEBI" id="CHEBI:36655"/>
    </ligand>
</feature>
<feature type="binding site" evidence="9">
    <location>
        <begin position="81"/>
        <end position="83"/>
    </location>
    <ligand>
        <name>FMN</name>
        <dbReference type="ChEBI" id="CHEBI:58210"/>
    </ligand>
</feature>
<keyword evidence="2 9" id="KW-0285">Flavoprotein</keyword>
<evidence type="ECO:0000256" key="7">
    <source>
        <dbReference type="ARBA" id="ARBA00083297"/>
    </source>
</evidence>
<feature type="binding site" evidence="9">
    <location>
        <position position="271"/>
    </location>
    <ligand>
        <name>FMN</name>
        <dbReference type="ChEBI" id="CHEBI:58210"/>
    </ligand>
</feature>
<dbReference type="InterPro" id="IPR012133">
    <property type="entry name" value="Alpha-hydoxy_acid_DH_FMN"/>
</dbReference>
<proteinExistence type="inferred from homology"/>
<dbReference type="PROSITE" id="PS00557">
    <property type="entry name" value="FMN_HYDROXY_ACID_DH_1"/>
    <property type="match status" value="1"/>
</dbReference>
<organism evidence="11 12">
    <name type="scientific">Tortispora caseinolytica NRRL Y-17796</name>
    <dbReference type="NCBI Taxonomy" id="767744"/>
    <lineage>
        <taxon>Eukaryota</taxon>
        <taxon>Fungi</taxon>
        <taxon>Dikarya</taxon>
        <taxon>Ascomycota</taxon>
        <taxon>Saccharomycotina</taxon>
        <taxon>Trigonopsidomycetes</taxon>
        <taxon>Trigonopsidales</taxon>
        <taxon>Trigonopsidaceae</taxon>
        <taxon>Tortispora</taxon>
    </lineage>
</organism>
<evidence type="ECO:0000313" key="12">
    <source>
        <dbReference type="Proteomes" id="UP000095023"/>
    </source>
</evidence>
<dbReference type="OrthoDB" id="1925334at2759"/>
<dbReference type="Gene3D" id="3.20.20.70">
    <property type="entry name" value="Aldolase class I"/>
    <property type="match status" value="1"/>
</dbReference>
<protein>
    <recommendedName>
        <fullName evidence="6">Oxidase FUB9</fullName>
    </recommendedName>
    <alternativeName>
        <fullName evidence="7">Fusaric acid biosynthesis protein 9</fullName>
    </alternativeName>
</protein>
<reference evidence="12" key="1">
    <citation type="submission" date="2016-02" db="EMBL/GenBank/DDBJ databases">
        <title>Comparative genomics of biotechnologically important yeasts.</title>
        <authorList>
            <consortium name="DOE Joint Genome Institute"/>
            <person name="Riley R."/>
            <person name="Haridas S."/>
            <person name="Wolfe K.H."/>
            <person name="Lopes M.R."/>
            <person name="Hittinger C.T."/>
            <person name="Goker M."/>
            <person name="Salamov A."/>
            <person name="Wisecaver J."/>
            <person name="Long T.M."/>
            <person name="Aerts A.L."/>
            <person name="Barry K."/>
            <person name="Choi C."/>
            <person name="Clum A."/>
            <person name="Coughlan A.Y."/>
            <person name="Deshpande S."/>
            <person name="Douglass A.P."/>
            <person name="Hanson S.J."/>
            <person name="Klenk H.-P."/>
            <person name="Labutti K."/>
            <person name="Lapidus A."/>
            <person name="Lindquist E."/>
            <person name="Lipzen A."/>
            <person name="Meier-Kolthoff J.P."/>
            <person name="Ohm R.A."/>
            <person name="Otillar R.P."/>
            <person name="Pangilinan J."/>
            <person name="Peng Y."/>
            <person name="Rokas A."/>
            <person name="Rosa C.A."/>
            <person name="Scheuner C."/>
            <person name="Sibirny A.A."/>
            <person name="Slot J.C."/>
            <person name="Stielow J.B."/>
            <person name="Sun H."/>
            <person name="Kurtzman C.P."/>
            <person name="Blackwell M."/>
            <person name="Jeffries T.W."/>
            <person name="Grigoriev I.V."/>
        </authorList>
    </citation>
    <scope>NUCLEOTIDE SEQUENCE [LARGE SCALE GENOMIC DNA]</scope>
    <source>
        <strain evidence="12">NRRL Y-17796</strain>
    </source>
</reference>
<keyword evidence="4" id="KW-0560">Oxidoreductase</keyword>
<dbReference type="FunFam" id="3.20.20.70:FF:000056">
    <property type="entry name" value="hydroxyacid oxidase 2"/>
    <property type="match status" value="1"/>
</dbReference>
<accession>A0A1E4T9K5</accession>
<keyword evidence="12" id="KW-1185">Reference proteome</keyword>
<feature type="binding site" evidence="9">
    <location>
        <begin position="304"/>
        <end position="308"/>
    </location>
    <ligand>
        <name>FMN</name>
        <dbReference type="ChEBI" id="CHEBI:58210"/>
    </ligand>
</feature>
<evidence type="ECO:0000256" key="2">
    <source>
        <dbReference type="ARBA" id="ARBA00022630"/>
    </source>
</evidence>
<dbReference type="CDD" id="cd02809">
    <property type="entry name" value="alpha_hydroxyacid_oxid_FMN"/>
    <property type="match status" value="1"/>
</dbReference>
<dbReference type="EMBL" id="KV453844">
    <property type="protein sequence ID" value="ODV88424.1"/>
    <property type="molecule type" value="Genomic_DNA"/>
</dbReference>
<evidence type="ECO:0000256" key="1">
    <source>
        <dbReference type="ARBA" id="ARBA00001917"/>
    </source>
</evidence>
<gene>
    <name evidence="11" type="ORF">CANCADRAFT_146120</name>
</gene>
<dbReference type="PANTHER" id="PTHR10578:SF107">
    <property type="entry name" value="2-HYDROXYACID OXIDASE 1"/>
    <property type="match status" value="1"/>
</dbReference>
<evidence type="ECO:0000256" key="8">
    <source>
        <dbReference type="PIRSR" id="PIRSR000138-1"/>
    </source>
</evidence>
<comment type="similarity">
    <text evidence="5">Belongs to the FMN-dependent alpha-hydroxy acid dehydrogenase family.</text>
</comment>
<evidence type="ECO:0000256" key="6">
    <source>
        <dbReference type="ARBA" id="ARBA00073420"/>
    </source>
</evidence>
<dbReference type="GO" id="GO:0010181">
    <property type="term" value="F:FMN binding"/>
    <property type="evidence" value="ECO:0007669"/>
    <property type="project" value="InterPro"/>
</dbReference>
<dbReference type="GO" id="GO:0016491">
    <property type="term" value="F:oxidoreductase activity"/>
    <property type="evidence" value="ECO:0007669"/>
    <property type="project" value="UniProtKB-KW"/>
</dbReference>
<feature type="binding site" evidence="9">
    <location>
        <begin position="327"/>
        <end position="328"/>
    </location>
    <ligand>
        <name>FMN</name>
        <dbReference type="ChEBI" id="CHEBI:58210"/>
    </ligand>
</feature>
<dbReference type="InterPro" id="IPR000262">
    <property type="entry name" value="FMN-dep_DH"/>
</dbReference>
<comment type="cofactor">
    <cofactor evidence="1">
        <name>FMN</name>
        <dbReference type="ChEBI" id="CHEBI:58210"/>
    </cofactor>
</comment>
<feature type="binding site" evidence="9">
    <location>
        <position position="110"/>
    </location>
    <ligand>
        <name>FMN</name>
        <dbReference type="ChEBI" id="CHEBI:58210"/>
    </ligand>
</feature>
<evidence type="ECO:0000313" key="11">
    <source>
        <dbReference type="EMBL" id="ODV88424.1"/>
    </source>
</evidence>
<keyword evidence="3 9" id="KW-0288">FMN</keyword>
<dbReference type="Pfam" id="PF01070">
    <property type="entry name" value="FMN_dh"/>
    <property type="match status" value="1"/>
</dbReference>
<feature type="binding site" evidence="9">
    <location>
        <position position="276"/>
    </location>
    <ligand>
        <name>glyoxylate</name>
        <dbReference type="ChEBI" id="CHEBI:36655"/>
    </ligand>
</feature>
<feature type="binding site" evidence="9">
    <location>
        <position position="273"/>
    </location>
    <ligand>
        <name>glyoxylate</name>
        <dbReference type="ChEBI" id="CHEBI:36655"/>
    </ligand>
</feature>
<evidence type="ECO:0000256" key="3">
    <source>
        <dbReference type="ARBA" id="ARBA00022643"/>
    </source>
</evidence>
<dbReference type="InterPro" id="IPR008259">
    <property type="entry name" value="FMN_hydac_DH_AS"/>
</dbReference>
<feature type="binding site" evidence="9">
    <location>
        <position position="27"/>
    </location>
    <ligand>
        <name>glyoxylate</name>
        <dbReference type="ChEBI" id="CHEBI:36655"/>
    </ligand>
</feature>
<dbReference type="PROSITE" id="PS51349">
    <property type="entry name" value="FMN_HYDROXY_ACID_DH_2"/>
    <property type="match status" value="1"/>
</dbReference>
<feature type="binding site" evidence="9">
    <location>
        <position position="134"/>
    </location>
    <ligand>
        <name>FMN</name>
        <dbReference type="ChEBI" id="CHEBI:58210"/>
    </ligand>
</feature>
<feature type="active site" description="Proton acceptor" evidence="8">
    <location>
        <position position="273"/>
    </location>
</feature>
<dbReference type="InterPro" id="IPR037396">
    <property type="entry name" value="FMN_HAD"/>
</dbReference>
<dbReference type="GO" id="GO:0005737">
    <property type="term" value="C:cytoplasm"/>
    <property type="evidence" value="ECO:0007669"/>
    <property type="project" value="UniProtKB-ARBA"/>
</dbReference>
<feature type="binding site" evidence="9">
    <location>
        <position position="249"/>
    </location>
    <ligand>
        <name>FMN</name>
        <dbReference type="ChEBI" id="CHEBI:58210"/>
    </ligand>
</feature>
<name>A0A1E4T9K5_9ASCO</name>
<evidence type="ECO:0000256" key="9">
    <source>
        <dbReference type="PIRSR" id="PIRSR000138-2"/>
    </source>
</evidence>
<dbReference type="Proteomes" id="UP000095023">
    <property type="component" value="Unassembled WGS sequence"/>
</dbReference>
<evidence type="ECO:0000256" key="5">
    <source>
        <dbReference type="ARBA" id="ARBA00024042"/>
    </source>
</evidence>
<dbReference type="PIRSF" id="PIRSF000138">
    <property type="entry name" value="Al-hdrx_acd_dh"/>
    <property type="match status" value="1"/>
</dbReference>
<feature type="binding site" evidence="9">
    <location>
        <position position="162"/>
    </location>
    <ligand>
        <name>FMN</name>
        <dbReference type="ChEBI" id="CHEBI:58210"/>
    </ligand>
</feature>
<feature type="domain" description="FMN hydroxy acid dehydrogenase" evidence="10">
    <location>
        <begin position="1"/>
        <end position="378"/>
    </location>
</feature>
<dbReference type="SUPFAM" id="SSF51395">
    <property type="entry name" value="FMN-linked oxidoreductases"/>
    <property type="match status" value="1"/>
</dbReference>
<evidence type="ECO:0000259" key="10">
    <source>
        <dbReference type="PROSITE" id="PS51349"/>
    </source>
</evidence>
<dbReference type="AlphaFoldDB" id="A0A1E4T9K5"/>
<sequence>MSVTKMIELREYEDYAEKNAPKMFRDYWTGGAERLETVAENINAFSRYLVRPRVMQGVKHLDTRSKPLFGKQYALPIGIAPSGTQKIAHPDGEIATTRAAVAKNWAMGVSSYSNCSLEECREACGSTDHLVFLQLYVFENRKTTEKLIRKAEKAGYKALLLTVDTPFFGHRHSEIRNKFVMPKHLKLGNFEDGEVANAIEVALKEKNTEGPDGVRTRASTDANRFDPNMTWEETIPWLKSITNLEIWAKGVTTAEDAIDAVNAGIDGIWVSNHGGRQLDSAISTIDALPEVVAAVNGRIPVHLDGGVRRGLDAYKAIALGADFVWVGRPIVWGLFYDGQQGAENICEILETEFFHAMAQSGCRNVGEITKDRLVRRGPALERL</sequence>